<dbReference type="NCBIfam" id="TIGR01144">
    <property type="entry name" value="ATP_synt_b"/>
    <property type="match status" value="1"/>
</dbReference>
<comment type="function">
    <text evidence="11 15">F(1)F(0) ATP synthase produces ATP from ADP in the presence of a proton or sodium gradient. F-type ATPases consist of two structural domains, F(1) containing the extramembraneous catalytic core and F(0) containing the membrane proton channel, linked together by a central stalk and a peripheral stalk. During catalysis, ATP synthesis in the catalytic domain of F(1) is coupled via a rotary mechanism of the central stalk subunits to proton translocation.</text>
</comment>
<name>A0A423PJS2_9GAMM</name>
<keyword evidence="7 15" id="KW-1133">Transmembrane helix</keyword>
<sequence length="157" mass="17909">MNIFWTLVIEMISFGLFIYFFGKVLWKPLMQAMEARRRRISEGLAAAERGQRELEDSVNKAEERMAEARSEAHELLANAQRQASETLERARADARSEGERIVSAAREEVDQAVAQAKDQLRREVGELAVDGAERILKREIDTKAHNDIIDDLVAEIR</sequence>
<evidence type="ECO:0000256" key="14">
    <source>
        <dbReference type="ARBA" id="ARBA00037847"/>
    </source>
</evidence>
<dbReference type="PANTHER" id="PTHR33445:SF1">
    <property type="entry name" value="ATP SYNTHASE SUBUNIT B"/>
    <property type="match status" value="1"/>
</dbReference>
<dbReference type="InterPro" id="IPR028987">
    <property type="entry name" value="ATP_synth_B-like_membr_sf"/>
</dbReference>
<evidence type="ECO:0000256" key="4">
    <source>
        <dbReference type="ARBA" id="ARBA00022547"/>
    </source>
</evidence>
<dbReference type="HAMAP" id="MF_01398">
    <property type="entry name" value="ATP_synth_b_bprime"/>
    <property type="match status" value="1"/>
</dbReference>
<keyword evidence="4 15" id="KW-0138">CF(0)</keyword>
<dbReference type="Pfam" id="PF00430">
    <property type="entry name" value="ATP-synt_B"/>
    <property type="match status" value="1"/>
</dbReference>
<comment type="caution">
    <text evidence="18">The sequence shown here is derived from an EMBL/GenBank/DDBJ whole genome shotgun (WGS) entry which is preliminary data.</text>
</comment>
<evidence type="ECO:0000256" key="2">
    <source>
        <dbReference type="ARBA" id="ARBA00022448"/>
    </source>
</evidence>
<evidence type="ECO:0000256" key="12">
    <source>
        <dbReference type="ARBA" id="ARBA00025614"/>
    </source>
</evidence>
<dbReference type="EMBL" id="AYKG01000043">
    <property type="protein sequence ID" value="ROO25848.1"/>
    <property type="molecule type" value="Genomic_DNA"/>
</dbReference>
<feature type="coiled-coil region" evidence="17">
    <location>
        <begin position="44"/>
        <end position="122"/>
    </location>
</feature>
<dbReference type="Proteomes" id="UP000285310">
    <property type="component" value="Unassembled WGS sequence"/>
</dbReference>
<dbReference type="NCBIfam" id="NF004411">
    <property type="entry name" value="PRK05759.1-2"/>
    <property type="match status" value="1"/>
</dbReference>
<dbReference type="CDD" id="cd06503">
    <property type="entry name" value="ATP-synt_Fo_b"/>
    <property type="match status" value="1"/>
</dbReference>
<dbReference type="GO" id="GO:0012505">
    <property type="term" value="C:endomembrane system"/>
    <property type="evidence" value="ECO:0007669"/>
    <property type="project" value="UniProtKB-SubCell"/>
</dbReference>
<dbReference type="AlphaFoldDB" id="A0A423PJS2"/>
<keyword evidence="17" id="KW-0175">Coiled coil</keyword>
<reference evidence="18 19" key="1">
    <citation type="submission" date="2013-10" db="EMBL/GenBank/DDBJ databases">
        <title>Salinisphaera japonica YTM-1 Genome Sequencing.</title>
        <authorList>
            <person name="Lai Q."/>
            <person name="Li C."/>
            <person name="Shao Z."/>
        </authorList>
    </citation>
    <scope>NUCLEOTIDE SEQUENCE [LARGE SCALE GENOMIC DNA]</scope>
    <source>
        <strain evidence="18 19">YTM-1</strain>
    </source>
</reference>
<evidence type="ECO:0000256" key="7">
    <source>
        <dbReference type="ARBA" id="ARBA00022989"/>
    </source>
</evidence>
<keyword evidence="3 15" id="KW-1003">Cell membrane</keyword>
<dbReference type="InParanoid" id="A0A423PJS2"/>
<dbReference type="SUPFAM" id="SSF81573">
    <property type="entry name" value="F1F0 ATP synthase subunit B, membrane domain"/>
    <property type="match status" value="1"/>
</dbReference>
<keyword evidence="5 15" id="KW-0812">Transmembrane</keyword>
<evidence type="ECO:0000256" key="16">
    <source>
        <dbReference type="RuleBase" id="RU003848"/>
    </source>
</evidence>
<keyword evidence="19" id="KW-1185">Reference proteome</keyword>
<dbReference type="GO" id="GO:0045259">
    <property type="term" value="C:proton-transporting ATP synthase complex"/>
    <property type="evidence" value="ECO:0007669"/>
    <property type="project" value="UniProtKB-KW"/>
</dbReference>
<dbReference type="InterPro" id="IPR002146">
    <property type="entry name" value="ATP_synth_b/b'su_bac/chlpt"/>
</dbReference>
<evidence type="ECO:0000256" key="13">
    <source>
        <dbReference type="ARBA" id="ARBA00026054"/>
    </source>
</evidence>
<evidence type="ECO:0000256" key="5">
    <source>
        <dbReference type="ARBA" id="ARBA00022692"/>
    </source>
</evidence>
<evidence type="ECO:0000256" key="1">
    <source>
        <dbReference type="ARBA" id="ARBA00005513"/>
    </source>
</evidence>
<comment type="subunit">
    <text evidence="13">F-type ATPases have 2 components, F(1) - the catalytic core - and F(0) - the membrane proton channel. F(1) has five subunits: alpha(3), beta(3), gamma(1), delta(1), epsilon(1). F(0) has four main subunits: a(1), b(2) and c(10-14). The alpha and beta chains form an alternating ring which encloses part of the gamma chain. F(1) is attached to F(0) by a central stalk formed by the gamma and epsilon chains, while a peripheral stalk is formed by the delta and b chains.</text>
</comment>
<evidence type="ECO:0000256" key="15">
    <source>
        <dbReference type="HAMAP-Rule" id="MF_01398"/>
    </source>
</evidence>
<dbReference type="OrthoDB" id="9788020at2"/>
<comment type="subunit">
    <text evidence="15">F-type ATPases have 2 components, F(1) - the catalytic core - and F(0) - the membrane proton channel. F(1) has five subunits: alpha(3), beta(3), gamma(1), delta(1), epsilon(1). F(0) has three main subunits: a(1), b(2) and c(10-14). The alpha and beta chains form an alternating ring which encloses part of the gamma chain. F(1) is attached to F(0) by a central stalk formed by the gamma and epsilon chains, while a peripheral stalk is formed by the delta and b chains.</text>
</comment>
<evidence type="ECO:0000313" key="18">
    <source>
        <dbReference type="EMBL" id="ROO25848.1"/>
    </source>
</evidence>
<comment type="subcellular location">
    <subcellularLocation>
        <location evidence="15">Cell membrane</location>
        <topology evidence="15">Single-pass membrane protein</topology>
    </subcellularLocation>
    <subcellularLocation>
        <location evidence="14">Endomembrane system</location>
        <topology evidence="14">Single-pass membrane protein</topology>
    </subcellularLocation>
</comment>
<evidence type="ECO:0000256" key="8">
    <source>
        <dbReference type="ARBA" id="ARBA00023065"/>
    </source>
</evidence>
<organism evidence="18 19">
    <name type="scientific">Salinisphaera japonica YTM-1</name>
    <dbReference type="NCBI Taxonomy" id="1209778"/>
    <lineage>
        <taxon>Bacteria</taxon>
        <taxon>Pseudomonadati</taxon>
        <taxon>Pseudomonadota</taxon>
        <taxon>Gammaproteobacteria</taxon>
        <taxon>Salinisphaerales</taxon>
        <taxon>Salinisphaeraceae</taxon>
        <taxon>Salinisphaera</taxon>
    </lineage>
</organism>
<gene>
    <name evidence="15" type="primary">atpF</name>
    <name evidence="18" type="ORF">SAJA_12240</name>
</gene>
<evidence type="ECO:0000256" key="17">
    <source>
        <dbReference type="SAM" id="Coils"/>
    </source>
</evidence>
<dbReference type="GO" id="GO:0046961">
    <property type="term" value="F:proton-transporting ATPase activity, rotational mechanism"/>
    <property type="evidence" value="ECO:0007669"/>
    <property type="project" value="TreeGrafter"/>
</dbReference>
<keyword evidence="6 15" id="KW-0375">Hydrogen ion transport</keyword>
<dbReference type="FunCoup" id="A0A423PJS2">
    <property type="interactions" value="195"/>
</dbReference>
<dbReference type="GO" id="GO:0005886">
    <property type="term" value="C:plasma membrane"/>
    <property type="evidence" value="ECO:0007669"/>
    <property type="project" value="UniProtKB-SubCell"/>
</dbReference>
<dbReference type="PANTHER" id="PTHR33445">
    <property type="entry name" value="ATP SYNTHASE SUBUNIT B', CHLOROPLASTIC"/>
    <property type="match status" value="1"/>
</dbReference>
<proteinExistence type="inferred from homology"/>
<dbReference type="InterPro" id="IPR005864">
    <property type="entry name" value="ATP_synth_F0_bsu_bac"/>
</dbReference>
<keyword evidence="8 15" id="KW-0406">Ion transport</keyword>
<keyword evidence="10 15" id="KW-0066">ATP synthesis</keyword>
<evidence type="ECO:0000256" key="6">
    <source>
        <dbReference type="ARBA" id="ARBA00022781"/>
    </source>
</evidence>
<dbReference type="GO" id="GO:0046933">
    <property type="term" value="F:proton-transporting ATP synthase activity, rotational mechanism"/>
    <property type="evidence" value="ECO:0007669"/>
    <property type="project" value="UniProtKB-UniRule"/>
</dbReference>
<evidence type="ECO:0000256" key="11">
    <source>
        <dbReference type="ARBA" id="ARBA00025198"/>
    </source>
</evidence>
<evidence type="ECO:0000256" key="9">
    <source>
        <dbReference type="ARBA" id="ARBA00023136"/>
    </source>
</evidence>
<dbReference type="RefSeq" id="WP_123658925.1">
    <property type="nucleotide sequence ID" value="NZ_AYKG01000043.1"/>
</dbReference>
<protein>
    <recommendedName>
        <fullName evidence="15">ATP synthase subunit b</fullName>
    </recommendedName>
    <alternativeName>
        <fullName evidence="15">ATP synthase F(0) sector subunit b</fullName>
    </alternativeName>
    <alternativeName>
        <fullName evidence="15">ATPase subunit I</fullName>
    </alternativeName>
    <alternativeName>
        <fullName evidence="15">F-type ATPase subunit b</fullName>
        <shortName evidence="15">F-ATPase subunit b</shortName>
    </alternativeName>
</protein>
<dbReference type="Gene3D" id="6.10.250.1580">
    <property type="match status" value="1"/>
</dbReference>
<keyword evidence="2 15" id="KW-0813">Transport</keyword>
<keyword evidence="9 15" id="KW-0472">Membrane</keyword>
<evidence type="ECO:0000256" key="3">
    <source>
        <dbReference type="ARBA" id="ARBA00022475"/>
    </source>
</evidence>
<dbReference type="InterPro" id="IPR050059">
    <property type="entry name" value="ATP_synthase_B_chain"/>
</dbReference>
<evidence type="ECO:0000256" key="10">
    <source>
        <dbReference type="ARBA" id="ARBA00023310"/>
    </source>
</evidence>
<feature type="transmembrane region" description="Helical" evidence="15">
    <location>
        <begin position="6"/>
        <end position="26"/>
    </location>
</feature>
<comment type="function">
    <text evidence="12">Component of the F(0) channel, it forms part of the peripheral stalk, linking F(1) to F(0). The b'-subunit is a diverged and duplicated form of b found in plants and photosynthetic bacteria.</text>
</comment>
<evidence type="ECO:0000313" key="19">
    <source>
        <dbReference type="Proteomes" id="UP000285310"/>
    </source>
</evidence>
<accession>A0A423PJS2</accession>
<comment type="similarity">
    <text evidence="1 15 16">Belongs to the ATPase B chain family.</text>
</comment>